<protein>
    <recommendedName>
        <fullName evidence="1">CASTOR ACT domain-containing protein</fullName>
    </recommendedName>
</protein>
<dbReference type="EMBL" id="VSSQ01083794">
    <property type="protein sequence ID" value="MPN32015.1"/>
    <property type="molecule type" value="Genomic_DNA"/>
</dbReference>
<dbReference type="PIRSF" id="PIRSF008459">
    <property type="entry name" value="UCP008459"/>
    <property type="match status" value="1"/>
</dbReference>
<dbReference type="Pfam" id="PF13840">
    <property type="entry name" value="ACT_7"/>
    <property type="match status" value="1"/>
</dbReference>
<dbReference type="SUPFAM" id="SSF55021">
    <property type="entry name" value="ACT-like"/>
    <property type="match status" value="2"/>
</dbReference>
<comment type="caution">
    <text evidence="2">The sequence shown here is derived from an EMBL/GenBank/DDBJ whole genome shotgun (WGS) entry which is preliminary data.</text>
</comment>
<gene>
    <name evidence="2" type="ORF">SDC9_179490</name>
</gene>
<dbReference type="AlphaFoldDB" id="A0A645GYY3"/>
<evidence type="ECO:0000313" key="2">
    <source>
        <dbReference type="EMBL" id="MPN32015.1"/>
    </source>
</evidence>
<dbReference type="InterPro" id="IPR016540">
    <property type="entry name" value="UCP008459"/>
</dbReference>
<dbReference type="PANTHER" id="PTHR31131">
    <property type="entry name" value="CHROMOSOME 1, WHOLE GENOME SHOTGUN SEQUENCE"/>
    <property type="match status" value="1"/>
</dbReference>
<name>A0A645GYY3_9ZZZZ</name>
<accession>A0A645GYY3</accession>
<dbReference type="PANTHER" id="PTHR31131:SF6">
    <property type="entry name" value="CASTOR ACT DOMAIN-CONTAINING PROTEIN"/>
    <property type="match status" value="1"/>
</dbReference>
<dbReference type="InterPro" id="IPR027795">
    <property type="entry name" value="CASTOR_ACT_dom"/>
</dbReference>
<evidence type="ECO:0000259" key="1">
    <source>
        <dbReference type="Pfam" id="PF13840"/>
    </source>
</evidence>
<reference evidence="2" key="1">
    <citation type="submission" date="2019-08" db="EMBL/GenBank/DDBJ databases">
        <authorList>
            <person name="Kucharzyk K."/>
            <person name="Murdoch R.W."/>
            <person name="Higgins S."/>
            <person name="Loffler F."/>
        </authorList>
    </citation>
    <scope>NUCLEOTIDE SEQUENCE</scope>
</reference>
<proteinExistence type="predicted"/>
<dbReference type="InterPro" id="IPR051719">
    <property type="entry name" value="CASTOR_mTORC1"/>
</dbReference>
<feature type="domain" description="CASTOR ACT" evidence="1">
    <location>
        <begin position="53"/>
        <end position="115"/>
    </location>
</feature>
<dbReference type="InterPro" id="IPR045865">
    <property type="entry name" value="ACT-like_dom_sf"/>
</dbReference>
<sequence>MTLKVLEQRFAVCKVADLSQMNFDSEILFIGKTDEEISVVCEEKFVPQNAEVCENGWRGFRIEGILDFSLTGILSKISAVLAEEEIGIFAVSTYNTDYILVKEENFKKATKALENERYKFKQ</sequence>
<organism evidence="2">
    <name type="scientific">bioreactor metagenome</name>
    <dbReference type="NCBI Taxonomy" id="1076179"/>
    <lineage>
        <taxon>unclassified sequences</taxon>
        <taxon>metagenomes</taxon>
        <taxon>ecological metagenomes</taxon>
    </lineage>
</organism>
<dbReference type="Gene3D" id="3.30.2130.10">
    <property type="entry name" value="VC0802-like"/>
    <property type="match status" value="1"/>
</dbReference>